<dbReference type="Pfam" id="PF04002">
    <property type="entry name" value="RadC"/>
    <property type="match status" value="1"/>
</dbReference>
<proteinExistence type="inferred from homology"/>
<dbReference type="InterPro" id="IPR020891">
    <property type="entry name" value="UPF0758_CS"/>
</dbReference>
<dbReference type="InterPro" id="IPR001405">
    <property type="entry name" value="UPF0758"/>
</dbReference>
<comment type="similarity">
    <text evidence="6">Belongs to the UPF0758 family.</text>
</comment>
<gene>
    <name evidence="8" type="ORF">DD235_16355</name>
</gene>
<reference evidence="9" key="1">
    <citation type="submission" date="2018-05" db="EMBL/GenBank/DDBJ databases">
        <authorList>
            <person name="Li Y."/>
        </authorList>
    </citation>
    <scope>NUCLEOTIDE SEQUENCE [LARGE SCALE GENOMIC DNA]</scope>
    <source>
        <strain evidence="9">3d-2-2</strain>
    </source>
</reference>
<dbReference type="SUPFAM" id="SSF102712">
    <property type="entry name" value="JAB1/MPN domain"/>
    <property type="match status" value="1"/>
</dbReference>
<dbReference type="InterPro" id="IPR046778">
    <property type="entry name" value="UPF0758_N"/>
</dbReference>
<evidence type="ECO:0000259" key="7">
    <source>
        <dbReference type="PROSITE" id="PS50249"/>
    </source>
</evidence>
<evidence type="ECO:0000256" key="1">
    <source>
        <dbReference type="ARBA" id="ARBA00022670"/>
    </source>
</evidence>
<organism evidence="8 9">
    <name type="scientific">Corticimicrobacter populi</name>
    <dbReference type="NCBI Taxonomy" id="2175229"/>
    <lineage>
        <taxon>Bacteria</taxon>
        <taxon>Pseudomonadati</taxon>
        <taxon>Pseudomonadota</taxon>
        <taxon>Betaproteobacteria</taxon>
        <taxon>Burkholderiales</taxon>
        <taxon>Alcaligenaceae</taxon>
        <taxon>Corticimicrobacter</taxon>
    </lineage>
</organism>
<evidence type="ECO:0000313" key="9">
    <source>
        <dbReference type="Proteomes" id="UP000245212"/>
    </source>
</evidence>
<dbReference type="CDD" id="cd08071">
    <property type="entry name" value="MPN_DUF2466"/>
    <property type="match status" value="1"/>
</dbReference>
<dbReference type="GO" id="GO:0008237">
    <property type="term" value="F:metallopeptidase activity"/>
    <property type="evidence" value="ECO:0007669"/>
    <property type="project" value="UniProtKB-KW"/>
</dbReference>
<comment type="caution">
    <text evidence="8">The sequence shown here is derived from an EMBL/GenBank/DDBJ whole genome shotgun (WGS) entry which is preliminary data.</text>
</comment>
<dbReference type="InterPro" id="IPR037518">
    <property type="entry name" value="MPN"/>
</dbReference>
<dbReference type="PANTHER" id="PTHR30471">
    <property type="entry name" value="DNA REPAIR PROTEIN RADC"/>
    <property type="match status" value="1"/>
</dbReference>
<dbReference type="InterPro" id="IPR010994">
    <property type="entry name" value="RuvA_2-like"/>
</dbReference>
<feature type="domain" description="MPN" evidence="7">
    <location>
        <begin position="92"/>
        <end position="214"/>
    </location>
</feature>
<dbReference type="Gene3D" id="3.40.140.10">
    <property type="entry name" value="Cytidine Deaminase, domain 2"/>
    <property type="match status" value="1"/>
</dbReference>
<protein>
    <recommendedName>
        <fullName evidence="7">MPN domain-containing protein</fullName>
    </recommendedName>
</protein>
<dbReference type="SUPFAM" id="SSF47781">
    <property type="entry name" value="RuvA domain 2-like"/>
    <property type="match status" value="1"/>
</dbReference>
<name>A0A2V1JWD4_9BURK</name>
<dbReference type="NCBIfam" id="TIGR00608">
    <property type="entry name" value="radc"/>
    <property type="match status" value="1"/>
</dbReference>
<evidence type="ECO:0000256" key="6">
    <source>
        <dbReference type="RuleBase" id="RU003797"/>
    </source>
</evidence>
<evidence type="ECO:0000256" key="5">
    <source>
        <dbReference type="ARBA" id="ARBA00023049"/>
    </source>
</evidence>
<dbReference type="PROSITE" id="PS50249">
    <property type="entry name" value="MPN"/>
    <property type="match status" value="1"/>
</dbReference>
<sequence>MPRERLLRHGAGVLSDAELLAVILRTGVAGCPVVALGQQLLLRFGGLRGLFGADLAVLQRVPGLGAAKSCQLAAIMELSRRTLGEELGGGDVLDAPQRVKEYCALTLGHRRIEHCMALFLDNQHRLIASVELASGTLTQAAVYPREVVRQALSHHAAALILAHNHPSGSAEPSQADLTLTRHLKQALALVDVRLLDHMIVAADQVISLAERGQM</sequence>
<keyword evidence="4" id="KW-0862">Zinc</keyword>
<dbReference type="NCBIfam" id="NF000642">
    <property type="entry name" value="PRK00024.1"/>
    <property type="match status" value="1"/>
</dbReference>
<evidence type="ECO:0000256" key="3">
    <source>
        <dbReference type="ARBA" id="ARBA00022801"/>
    </source>
</evidence>
<evidence type="ECO:0000313" key="8">
    <source>
        <dbReference type="EMBL" id="PWF20909.1"/>
    </source>
</evidence>
<dbReference type="GO" id="GO:0006508">
    <property type="term" value="P:proteolysis"/>
    <property type="evidence" value="ECO:0007669"/>
    <property type="project" value="UniProtKB-KW"/>
</dbReference>
<dbReference type="EMBL" id="QETA01000010">
    <property type="protein sequence ID" value="PWF20909.1"/>
    <property type="molecule type" value="Genomic_DNA"/>
</dbReference>
<dbReference type="GO" id="GO:0046872">
    <property type="term" value="F:metal ion binding"/>
    <property type="evidence" value="ECO:0007669"/>
    <property type="project" value="UniProtKB-KW"/>
</dbReference>
<keyword evidence="2" id="KW-0479">Metal-binding</keyword>
<dbReference type="Proteomes" id="UP000245212">
    <property type="component" value="Unassembled WGS sequence"/>
</dbReference>
<dbReference type="Pfam" id="PF20582">
    <property type="entry name" value="UPF0758_N"/>
    <property type="match status" value="1"/>
</dbReference>
<accession>A0A2V1JWD4</accession>
<evidence type="ECO:0000256" key="4">
    <source>
        <dbReference type="ARBA" id="ARBA00022833"/>
    </source>
</evidence>
<keyword evidence="3" id="KW-0378">Hydrolase</keyword>
<dbReference type="PROSITE" id="PS01302">
    <property type="entry name" value="UPF0758"/>
    <property type="match status" value="1"/>
</dbReference>
<keyword evidence="1" id="KW-0645">Protease</keyword>
<dbReference type="PANTHER" id="PTHR30471:SF3">
    <property type="entry name" value="UPF0758 PROTEIN YEES-RELATED"/>
    <property type="match status" value="1"/>
</dbReference>
<dbReference type="AlphaFoldDB" id="A0A2V1JWD4"/>
<dbReference type="InterPro" id="IPR025657">
    <property type="entry name" value="RadC_JAB"/>
</dbReference>
<keyword evidence="9" id="KW-1185">Reference proteome</keyword>
<keyword evidence="5" id="KW-0482">Metalloprotease</keyword>
<evidence type="ECO:0000256" key="2">
    <source>
        <dbReference type="ARBA" id="ARBA00022723"/>
    </source>
</evidence>